<gene>
    <name evidence="2" type="ORF">DSTB1V02_LOCUS7971</name>
</gene>
<dbReference type="InterPro" id="IPR050179">
    <property type="entry name" value="Trans_hexapeptide_repeat"/>
</dbReference>
<reference evidence="2" key="1">
    <citation type="submission" date="2020-11" db="EMBL/GenBank/DDBJ databases">
        <authorList>
            <person name="Tran Van P."/>
        </authorList>
    </citation>
    <scope>NUCLEOTIDE SEQUENCE</scope>
</reference>
<protein>
    <submittedName>
        <fullName evidence="2">Uncharacterized protein</fullName>
    </submittedName>
</protein>
<dbReference type="CDD" id="cd04647">
    <property type="entry name" value="LbH_MAT_like"/>
    <property type="match status" value="1"/>
</dbReference>
<keyword evidence="3" id="KW-1185">Reference proteome</keyword>
<organism evidence="2">
    <name type="scientific">Darwinula stevensoni</name>
    <dbReference type="NCBI Taxonomy" id="69355"/>
    <lineage>
        <taxon>Eukaryota</taxon>
        <taxon>Metazoa</taxon>
        <taxon>Ecdysozoa</taxon>
        <taxon>Arthropoda</taxon>
        <taxon>Crustacea</taxon>
        <taxon>Oligostraca</taxon>
        <taxon>Ostracoda</taxon>
        <taxon>Podocopa</taxon>
        <taxon>Podocopida</taxon>
        <taxon>Darwinulocopina</taxon>
        <taxon>Darwinuloidea</taxon>
        <taxon>Darwinulidae</taxon>
        <taxon>Darwinula</taxon>
    </lineage>
</organism>
<evidence type="ECO:0000313" key="3">
    <source>
        <dbReference type="Proteomes" id="UP000677054"/>
    </source>
</evidence>
<dbReference type="Gene3D" id="2.160.10.10">
    <property type="entry name" value="Hexapeptide repeat proteins"/>
    <property type="match status" value="1"/>
</dbReference>
<feature type="non-terminal residue" evidence="2">
    <location>
        <position position="253"/>
    </location>
</feature>
<keyword evidence="1" id="KW-0808">Transferase</keyword>
<accession>A0A7R8XJ47</accession>
<dbReference type="AlphaFoldDB" id="A0A7R8XJ47"/>
<dbReference type="PANTHER" id="PTHR43300">
    <property type="entry name" value="ACETYLTRANSFERASE"/>
    <property type="match status" value="1"/>
</dbReference>
<dbReference type="Pfam" id="PF00132">
    <property type="entry name" value="Hexapep"/>
    <property type="match status" value="1"/>
</dbReference>
<dbReference type="InterPro" id="IPR011004">
    <property type="entry name" value="Trimer_LpxA-like_sf"/>
</dbReference>
<evidence type="ECO:0000313" key="2">
    <source>
        <dbReference type="EMBL" id="CAD7248150.1"/>
    </source>
</evidence>
<dbReference type="SUPFAM" id="SSF51161">
    <property type="entry name" value="Trimeric LpxA-like enzymes"/>
    <property type="match status" value="1"/>
</dbReference>
<dbReference type="EMBL" id="LR901241">
    <property type="protein sequence ID" value="CAD7248150.1"/>
    <property type="molecule type" value="Genomic_DNA"/>
</dbReference>
<dbReference type="InterPro" id="IPR001451">
    <property type="entry name" value="Hexapep"/>
</dbReference>
<dbReference type="OrthoDB" id="25818at2759"/>
<evidence type="ECO:0000256" key="1">
    <source>
        <dbReference type="ARBA" id="ARBA00022679"/>
    </source>
</evidence>
<dbReference type="EMBL" id="CAJPEV010001724">
    <property type="protein sequence ID" value="CAG0894043.1"/>
    <property type="molecule type" value="Genomic_DNA"/>
</dbReference>
<dbReference type="InterPro" id="IPR018357">
    <property type="entry name" value="Hexapep_transf_CS"/>
</dbReference>
<dbReference type="Proteomes" id="UP000677054">
    <property type="component" value="Unassembled WGS sequence"/>
</dbReference>
<dbReference type="PROSITE" id="PS00101">
    <property type="entry name" value="HEXAPEP_TRANSFERASES"/>
    <property type="match status" value="1"/>
</dbReference>
<dbReference type="GO" id="GO:0016740">
    <property type="term" value="F:transferase activity"/>
    <property type="evidence" value="ECO:0007669"/>
    <property type="project" value="UniProtKB-KW"/>
</dbReference>
<name>A0A7R8XJ47_9CRUS</name>
<sequence>MRVHGGLHALGEGCRINQDVVITDPAYVSIGNNVTLSNCHLIGHDGVVGVLNTAYNMKLDSVGKIVIKNHVFIGYGAIILPNVTIGNHVVVAAGAVVNKDVPDGVIVGGVPAKIIGKTDELAKKLQVETAMLPWAEIINLRNGSTEAENVDYRVRLIDAAYIVFQRYPLFGSVKFYDELAQLGKVDAENVDYRVRLLDAAYTVFNRYPFFGSVKYRDELADLGMVQGEGNIPKGKRQYQATLTLADNISIAPT</sequence>
<proteinExistence type="predicted"/>